<keyword evidence="3" id="KW-1185">Reference proteome</keyword>
<reference evidence="3" key="1">
    <citation type="journal article" date="2019" name="Int. J. Syst. Evol. Microbiol.">
        <title>The Global Catalogue of Microorganisms (GCM) 10K type strain sequencing project: providing services to taxonomists for standard genome sequencing and annotation.</title>
        <authorList>
            <consortium name="The Broad Institute Genomics Platform"/>
            <consortium name="The Broad Institute Genome Sequencing Center for Infectious Disease"/>
            <person name="Wu L."/>
            <person name="Ma J."/>
        </authorList>
    </citation>
    <scope>NUCLEOTIDE SEQUENCE [LARGE SCALE GENOMIC DNA]</scope>
    <source>
        <strain evidence="3">CCUG 56607</strain>
    </source>
</reference>
<keyword evidence="1" id="KW-0472">Membrane</keyword>
<keyword evidence="1" id="KW-1133">Transmembrane helix</keyword>
<name>A0ABW3L2Z7_9BACI</name>
<sequence length="329" mass="37915">MKYKSIVLIIGLVIFGFIGLLYWEGEDTVEEREEMTQPTPPPVEPPEILPYEGEPLTIAVVGQAPDIKEEALITFEEMEFDKLTELDESSYDAAFIMKDHHERAAEPGAALTYKQSNLPFFFIESEKMYFTYTLEKQSYENAPENEYFIIGYHSNRDGTSNFWQIGEVDKKAAEKEYYSQVFSMIEHQSNSQIAPYLTELIEAEEHFTHILHEENGHERKIVFYQVQKGDKKGIGLALYERDTDVAWQLKEFTSEFIGLGELGSGSIQLDSSSKLVYGYENSWPMHQFEKVDELSEGKLLVRNSMLTYAIVDNNQTFTVERGGYDTDTW</sequence>
<feature type="transmembrane region" description="Helical" evidence="1">
    <location>
        <begin position="6"/>
        <end position="23"/>
    </location>
</feature>
<evidence type="ECO:0000256" key="1">
    <source>
        <dbReference type="SAM" id="Phobius"/>
    </source>
</evidence>
<dbReference type="Proteomes" id="UP001596990">
    <property type="component" value="Unassembled WGS sequence"/>
</dbReference>
<accession>A0ABW3L2Z7</accession>
<evidence type="ECO:0000313" key="3">
    <source>
        <dbReference type="Proteomes" id="UP001596990"/>
    </source>
</evidence>
<proteinExistence type="predicted"/>
<keyword evidence="1" id="KW-0812">Transmembrane</keyword>
<evidence type="ECO:0000313" key="2">
    <source>
        <dbReference type="EMBL" id="MFD1020370.1"/>
    </source>
</evidence>
<dbReference type="RefSeq" id="WP_386061858.1">
    <property type="nucleotide sequence ID" value="NZ_JBHTKL010000005.1"/>
</dbReference>
<organism evidence="2 3">
    <name type="scientific">Thalassobacillus hwangdonensis</name>
    <dbReference type="NCBI Taxonomy" id="546108"/>
    <lineage>
        <taxon>Bacteria</taxon>
        <taxon>Bacillati</taxon>
        <taxon>Bacillota</taxon>
        <taxon>Bacilli</taxon>
        <taxon>Bacillales</taxon>
        <taxon>Bacillaceae</taxon>
        <taxon>Thalassobacillus</taxon>
    </lineage>
</organism>
<gene>
    <name evidence="2" type="ORF">ACFQ2J_14370</name>
</gene>
<protein>
    <submittedName>
        <fullName evidence="2">Uncharacterized protein</fullName>
    </submittedName>
</protein>
<comment type="caution">
    <text evidence="2">The sequence shown here is derived from an EMBL/GenBank/DDBJ whole genome shotgun (WGS) entry which is preliminary data.</text>
</comment>
<dbReference type="EMBL" id="JBHTKL010000005">
    <property type="protein sequence ID" value="MFD1020370.1"/>
    <property type="molecule type" value="Genomic_DNA"/>
</dbReference>